<feature type="compositionally biased region" description="Basic and acidic residues" evidence="2">
    <location>
        <begin position="409"/>
        <end position="420"/>
    </location>
</feature>
<dbReference type="InterPro" id="IPR009459">
    <property type="entry name" value="MucBP_dom"/>
</dbReference>
<gene>
    <name evidence="5" type="ORF">FD47_GL000569</name>
</gene>
<feature type="domain" description="DUF5776" evidence="4">
    <location>
        <begin position="513"/>
        <end position="579"/>
    </location>
</feature>
<evidence type="ECO:0000313" key="5">
    <source>
        <dbReference type="EMBL" id="KRM37550.1"/>
    </source>
</evidence>
<dbReference type="Pfam" id="PF19087">
    <property type="entry name" value="DUF5776"/>
    <property type="match status" value="2"/>
</dbReference>
<feature type="region of interest" description="Disordered" evidence="2">
    <location>
        <begin position="361"/>
        <end position="428"/>
    </location>
</feature>
<dbReference type="InterPro" id="IPR044081">
    <property type="entry name" value="DUF5776"/>
</dbReference>
<sequence>MIMSNLFKKMNPAKNRLLGFFTTVLMTLMIIFGINLMNHSNFNDNHRFSPFNATRVSADVAEIKYVLHGVDLYGDPLDLPFNDQEITVPKSYKYFDLSFDASKYLEMTFDNGRYTYRGYYTDIEGPSGKYYYRDQHDKVANFEYVYANYPKRLADDGTVDVYIVYEDHQSTKPNKITLTSDAQNKEADKVKRFYTDVNSKQLKEAEVYNNADKPRYDPNFPIEIANYRFAALVMRKQDPNGTFVFSANKLFAGQRADVPISDITYQHIYPLEVLEYYGSVLSNLDPGSTNTYVYEKFANILTVNYVDENNQPITGQKPVTKQVPFGETYTETAPKISGYTLTTSPTLTGKLDKDATITFKYQKDRVIPPNPGPVNPGPVNPNNPINPDSHNDSDNHVNNHPNNNTGGKTESDHQVVKEPDNDNQTNKNTKKKTVVYAINNIYLYQNKNFKQSERIFKYVQKPRINRPMFVVLGRSTDDSGKLRLKVRDVNHHSKSARKVGYITGSWKYVRPVYYQSNHKTLTVINPNGVNAYTNQNLTGKAKHFKQGTRIKVTKFVRHNLTTRYMTSDGLYITGNRKLVINGYVRQPQQIKVKKTLYRYNNANFNHRLSKVKKGTILKVAKYEYSHPDSLKQFGTLRYAVSGGYVTANRQFVKVIK</sequence>
<feature type="domain" description="MucBP" evidence="3">
    <location>
        <begin position="302"/>
        <end position="362"/>
    </location>
</feature>
<dbReference type="Pfam" id="PF06458">
    <property type="entry name" value="MucBP"/>
    <property type="match status" value="1"/>
</dbReference>
<evidence type="ECO:0000313" key="6">
    <source>
        <dbReference type="Proteomes" id="UP000051010"/>
    </source>
</evidence>
<dbReference type="Proteomes" id="UP000051010">
    <property type="component" value="Unassembled WGS sequence"/>
</dbReference>
<feature type="domain" description="DUF5776" evidence="4">
    <location>
        <begin position="583"/>
        <end position="652"/>
    </location>
</feature>
<dbReference type="PATRIC" id="fig|1423786.4.peg.596"/>
<dbReference type="AlphaFoldDB" id="A0A0R1Y573"/>
<dbReference type="EMBL" id="AZFZ01000145">
    <property type="protein sequence ID" value="KRM37550.1"/>
    <property type="molecule type" value="Genomic_DNA"/>
</dbReference>
<feature type="compositionally biased region" description="Pro residues" evidence="2">
    <location>
        <begin position="368"/>
        <end position="381"/>
    </location>
</feature>
<organism evidence="5 6">
    <name type="scientific">Lentilactobacillus parafarraginis DSM 18390 = JCM 14109</name>
    <dbReference type="NCBI Taxonomy" id="1423786"/>
    <lineage>
        <taxon>Bacteria</taxon>
        <taxon>Bacillati</taxon>
        <taxon>Bacillota</taxon>
        <taxon>Bacilli</taxon>
        <taxon>Lactobacillales</taxon>
        <taxon>Lactobacillaceae</taxon>
        <taxon>Lentilactobacillus</taxon>
    </lineage>
</organism>
<accession>A0A0R1Y573</accession>
<evidence type="ECO:0000256" key="1">
    <source>
        <dbReference type="ARBA" id="ARBA00022737"/>
    </source>
</evidence>
<keyword evidence="1" id="KW-0677">Repeat</keyword>
<proteinExistence type="predicted"/>
<reference evidence="5 6" key="1">
    <citation type="journal article" date="2015" name="Genome Announc.">
        <title>Expanding the biotechnology potential of lactobacilli through comparative genomics of 213 strains and associated genera.</title>
        <authorList>
            <person name="Sun Z."/>
            <person name="Harris H.M."/>
            <person name="McCann A."/>
            <person name="Guo C."/>
            <person name="Argimon S."/>
            <person name="Zhang W."/>
            <person name="Yang X."/>
            <person name="Jeffery I.B."/>
            <person name="Cooney J.C."/>
            <person name="Kagawa T.F."/>
            <person name="Liu W."/>
            <person name="Song Y."/>
            <person name="Salvetti E."/>
            <person name="Wrobel A."/>
            <person name="Rasinkangas P."/>
            <person name="Parkhill J."/>
            <person name="Rea M.C."/>
            <person name="O'Sullivan O."/>
            <person name="Ritari J."/>
            <person name="Douillard F.P."/>
            <person name="Paul Ross R."/>
            <person name="Yang R."/>
            <person name="Briner A.E."/>
            <person name="Felis G.E."/>
            <person name="de Vos W.M."/>
            <person name="Barrangou R."/>
            <person name="Klaenhammer T.R."/>
            <person name="Caufield P.W."/>
            <person name="Cui Y."/>
            <person name="Zhang H."/>
            <person name="O'Toole P.W."/>
        </authorList>
    </citation>
    <scope>NUCLEOTIDE SEQUENCE [LARGE SCALE GENOMIC DNA]</scope>
    <source>
        <strain evidence="5 6">DSM 18390</strain>
    </source>
</reference>
<evidence type="ECO:0000259" key="4">
    <source>
        <dbReference type="Pfam" id="PF19087"/>
    </source>
</evidence>
<protein>
    <submittedName>
        <fullName evidence="5">MucBP domain protein</fullName>
    </submittedName>
</protein>
<evidence type="ECO:0000259" key="3">
    <source>
        <dbReference type="Pfam" id="PF06458"/>
    </source>
</evidence>
<evidence type="ECO:0000256" key="2">
    <source>
        <dbReference type="SAM" id="MobiDB-lite"/>
    </source>
</evidence>
<comment type="caution">
    <text evidence="5">The sequence shown here is derived from an EMBL/GenBank/DDBJ whole genome shotgun (WGS) entry which is preliminary data.</text>
</comment>
<dbReference type="Gene3D" id="3.10.20.320">
    <property type="entry name" value="Putative peptidoglycan bound protein (lpxtg motif)"/>
    <property type="match status" value="1"/>
</dbReference>
<name>A0A0R1Y573_9LACO</name>